<evidence type="ECO:0000313" key="9">
    <source>
        <dbReference type="EMBL" id="KAA2237039.1"/>
    </source>
</evidence>
<evidence type="ECO:0000256" key="6">
    <source>
        <dbReference type="ARBA" id="ARBA00023136"/>
    </source>
</evidence>
<dbReference type="Proteomes" id="UP000323142">
    <property type="component" value="Unassembled WGS sequence"/>
</dbReference>
<dbReference type="EMBL" id="VUOA01000021">
    <property type="protein sequence ID" value="KAA2237039.1"/>
    <property type="molecule type" value="Genomic_DNA"/>
</dbReference>
<proteinExistence type="inferred from homology"/>
<evidence type="ECO:0000256" key="2">
    <source>
        <dbReference type="ARBA" id="ARBA00022475"/>
    </source>
</evidence>
<evidence type="ECO:0000256" key="3">
    <source>
        <dbReference type="ARBA" id="ARBA00022679"/>
    </source>
</evidence>
<dbReference type="OrthoDB" id="7865847at2"/>
<feature type="transmembrane region" description="Helical" evidence="8">
    <location>
        <begin position="19"/>
        <end position="36"/>
    </location>
</feature>
<keyword evidence="6 8" id="KW-0472">Membrane</keyword>
<feature type="transmembrane region" description="Helical" evidence="8">
    <location>
        <begin position="114"/>
        <end position="140"/>
    </location>
</feature>
<feature type="transmembrane region" description="Helical" evidence="8">
    <location>
        <begin position="363"/>
        <end position="380"/>
    </location>
</feature>
<evidence type="ECO:0000313" key="10">
    <source>
        <dbReference type="Proteomes" id="UP000323142"/>
    </source>
</evidence>
<feature type="transmembrane region" description="Helical" evidence="8">
    <location>
        <begin position="220"/>
        <end position="238"/>
    </location>
</feature>
<feature type="transmembrane region" description="Helical" evidence="8">
    <location>
        <begin position="319"/>
        <end position="335"/>
    </location>
</feature>
<dbReference type="InterPro" id="IPR018584">
    <property type="entry name" value="GT87"/>
</dbReference>
<comment type="similarity">
    <text evidence="7">Belongs to the glycosyltransferase 87 family.</text>
</comment>
<dbReference type="GO" id="GO:0016758">
    <property type="term" value="F:hexosyltransferase activity"/>
    <property type="evidence" value="ECO:0007669"/>
    <property type="project" value="InterPro"/>
</dbReference>
<keyword evidence="5 8" id="KW-1133">Transmembrane helix</keyword>
<evidence type="ECO:0000256" key="1">
    <source>
        <dbReference type="ARBA" id="ARBA00004651"/>
    </source>
</evidence>
<comment type="caution">
    <text evidence="9">The sequence shown here is derived from an EMBL/GenBank/DDBJ whole genome shotgun (WGS) entry which is preliminary data.</text>
</comment>
<feature type="transmembrane region" description="Helical" evidence="8">
    <location>
        <begin position="386"/>
        <end position="404"/>
    </location>
</feature>
<dbReference type="AlphaFoldDB" id="A0A5B2VFG5"/>
<keyword evidence="3" id="KW-0808">Transferase</keyword>
<evidence type="ECO:0000256" key="7">
    <source>
        <dbReference type="ARBA" id="ARBA00024033"/>
    </source>
</evidence>
<evidence type="ECO:0000256" key="8">
    <source>
        <dbReference type="SAM" id="Phobius"/>
    </source>
</evidence>
<reference evidence="9 10" key="2">
    <citation type="submission" date="2019-09" db="EMBL/GenBank/DDBJ databases">
        <authorList>
            <person name="Jin C."/>
        </authorList>
    </citation>
    <scope>NUCLEOTIDE SEQUENCE [LARGE SCALE GENOMIC DNA]</scope>
    <source>
        <strain evidence="9 10">BN140002</strain>
    </source>
</reference>
<dbReference type="GO" id="GO:0005886">
    <property type="term" value="C:plasma membrane"/>
    <property type="evidence" value="ECO:0007669"/>
    <property type="project" value="UniProtKB-SubCell"/>
</dbReference>
<sequence length="423" mass="46131">MRIAAPLTLQVRTRIDQSLLLFIYVSMCVLIFPMIAGDDLSSLYFAARFIAFGEVQHVFSYDPVQFTEVASSRWEQEAAATGFTGYMHPYVQAPLWATMVSPLAARVSFPTFNLIFFVIHTASVVGAVVLVARVWAPYLLRTSYLGLTLVCLCSTRPLWDALYNNQTQLLVILLVLLAVERQRAGAFTTAGLALAIATLIKVTPVALAVYWLATGRRKEVAIWAGAMLVLGLASLLLVDPELSRAFVTRLRDLSTVLVMGNNNQSFPVVAYHLSTATPLRWQVVTMPGALSIATTAIHIGTVLALIWKFKGWPDKERDAVAIPIVLVTTMILAPIAWTHYFITVILFTLCLPAFFGHTRSSRIAMVTIVLVLATGFFTATSGGAETWTPFLAALLLLAALYLAPHPSKLPEAARHASVAPVGA</sequence>
<comment type="subcellular location">
    <subcellularLocation>
        <location evidence="1">Cell membrane</location>
        <topology evidence="1">Multi-pass membrane protein</topology>
    </subcellularLocation>
</comment>
<reference evidence="9 10" key="1">
    <citation type="submission" date="2019-09" db="EMBL/GenBank/DDBJ databases">
        <title>Salinarimonas rosea gen. nov., sp. nov., a new member of the a-2 subgroup of the Proteobacteria.</title>
        <authorList>
            <person name="Liu J."/>
        </authorList>
    </citation>
    <scope>NUCLEOTIDE SEQUENCE [LARGE SCALE GENOMIC DNA]</scope>
    <source>
        <strain evidence="9 10">BN140002</strain>
    </source>
</reference>
<protein>
    <submittedName>
        <fullName evidence="9">DUF2029 domain-containing protein</fullName>
    </submittedName>
</protein>
<accession>A0A5B2VFG5</accession>
<keyword evidence="4 8" id="KW-0812">Transmembrane</keyword>
<feature type="transmembrane region" description="Helical" evidence="8">
    <location>
        <begin position="288"/>
        <end position="307"/>
    </location>
</feature>
<keyword evidence="10" id="KW-1185">Reference proteome</keyword>
<feature type="transmembrane region" description="Helical" evidence="8">
    <location>
        <begin position="191"/>
        <end position="213"/>
    </location>
</feature>
<keyword evidence="2" id="KW-1003">Cell membrane</keyword>
<evidence type="ECO:0000256" key="5">
    <source>
        <dbReference type="ARBA" id="ARBA00022989"/>
    </source>
</evidence>
<gene>
    <name evidence="9" type="ORF">F0L46_12290</name>
</gene>
<name>A0A5B2VFG5_9HYPH</name>
<evidence type="ECO:0000256" key="4">
    <source>
        <dbReference type="ARBA" id="ARBA00022692"/>
    </source>
</evidence>
<organism evidence="9 10">
    <name type="scientific">Salinarimonas soli</name>
    <dbReference type="NCBI Taxonomy" id="1638099"/>
    <lineage>
        <taxon>Bacteria</taxon>
        <taxon>Pseudomonadati</taxon>
        <taxon>Pseudomonadota</taxon>
        <taxon>Alphaproteobacteria</taxon>
        <taxon>Hyphomicrobiales</taxon>
        <taxon>Salinarimonadaceae</taxon>
        <taxon>Salinarimonas</taxon>
    </lineage>
</organism>
<dbReference type="Pfam" id="PF09594">
    <property type="entry name" value="GT87"/>
    <property type="match status" value="1"/>
</dbReference>